<protein>
    <submittedName>
        <fullName evidence="2">Reverse transcriptase domain-containing protein</fullName>
    </submittedName>
</protein>
<reference evidence="2" key="2">
    <citation type="submission" date="2022-01" db="EMBL/GenBank/DDBJ databases">
        <authorList>
            <person name="Yamashiro T."/>
            <person name="Shiraishi A."/>
            <person name="Satake H."/>
            <person name="Nakayama K."/>
        </authorList>
    </citation>
    <scope>NUCLEOTIDE SEQUENCE</scope>
</reference>
<dbReference type="Proteomes" id="UP001151760">
    <property type="component" value="Unassembled WGS sequence"/>
</dbReference>
<dbReference type="InterPro" id="IPR053134">
    <property type="entry name" value="RNA-dir_DNA_polymerase"/>
</dbReference>
<proteinExistence type="predicted"/>
<dbReference type="InterPro" id="IPR043128">
    <property type="entry name" value="Rev_trsase/Diguanyl_cyclase"/>
</dbReference>
<evidence type="ECO:0000313" key="3">
    <source>
        <dbReference type="Proteomes" id="UP001151760"/>
    </source>
</evidence>
<keyword evidence="2" id="KW-0808">Transferase</keyword>
<feature type="domain" description="Reverse transcriptase" evidence="1">
    <location>
        <begin position="3"/>
        <end position="101"/>
    </location>
</feature>
<reference evidence="2" key="1">
    <citation type="journal article" date="2022" name="Int. J. Mol. Sci.">
        <title>Draft Genome of Tanacetum Coccineum: Genomic Comparison of Closely Related Tanacetum-Family Plants.</title>
        <authorList>
            <person name="Yamashiro T."/>
            <person name="Shiraishi A."/>
            <person name="Nakayama K."/>
            <person name="Satake H."/>
        </authorList>
    </citation>
    <scope>NUCLEOTIDE SEQUENCE</scope>
</reference>
<evidence type="ECO:0000259" key="1">
    <source>
        <dbReference type="Pfam" id="PF00078"/>
    </source>
</evidence>
<sequence length="148" mass="16919">MAHDDEEKTAFYTDQGTYGYMMMPFGLKNVGATYQRLVDTTFQSQIGRNLEAYVDDMVIKSNNEKILIEDTAETFDNLWRINMKLNPKKCSFGVEEGKFLRYMVTSEGIRANPKKTKAIADMQSPRTLKDAEPEWKASCTKKILVPVS</sequence>
<name>A0ABQ5EQW6_9ASTR</name>
<keyword evidence="3" id="KW-1185">Reference proteome</keyword>
<organism evidence="2 3">
    <name type="scientific">Tanacetum coccineum</name>
    <dbReference type="NCBI Taxonomy" id="301880"/>
    <lineage>
        <taxon>Eukaryota</taxon>
        <taxon>Viridiplantae</taxon>
        <taxon>Streptophyta</taxon>
        <taxon>Embryophyta</taxon>
        <taxon>Tracheophyta</taxon>
        <taxon>Spermatophyta</taxon>
        <taxon>Magnoliopsida</taxon>
        <taxon>eudicotyledons</taxon>
        <taxon>Gunneridae</taxon>
        <taxon>Pentapetalae</taxon>
        <taxon>asterids</taxon>
        <taxon>campanulids</taxon>
        <taxon>Asterales</taxon>
        <taxon>Asteraceae</taxon>
        <taxon>Asteroideae</taxon>
        <taxon>Anthemideae</taxon>
        <taxon>Anthemidinae</taxon>
        <taxon>Tanacetum</taxon>
    </lineage>
</organism>
<dbReference type="CDD" id="cd01647">
    <property type="entry name" value="RT_LTR"/>
    <property type="match status" value="1"/>
</dbReference>
<dbReference type="SUPFAM" id="SSF56672">
    <property type="entry name" value="DNA/RNA polymerases"/>
    <property type="match status" value="1"/>
</dbReference>
<keyword evidence="2" id="KW-0695">RNA-directed DNA polymerase</keyword>
<dbReference type="Gene3D" id="3.10.10.10">
    <property type="entry name" value="HIV Type 1 Reverse Transcriptase, subunit A, domain 1"/>
    <property type="match status" value="1"/>
</dbReference>
<gene>
    <name evidence="2" type="ORF">Tco_0988236</name>
</gene>
<accession>A0ABQ5EQW6</accession>
<comment type="caution">
    <text evidence="2">The sequence shown here is derived from an EMBL/GenBank/DDBJ whole genome shotgun (WGS) entry which is preliminary data.</text>
</comment>
<dbReference type="PANTHER" id="PTHR24559">
    <property type="entry name" value="TRANSPOSON TY3-I GAG-POL POLYPROTEIN"/>
    <property type="match status" value="1"/>
</dbReference>
<keyword evidence="2" id="KW-0548">Nucleotidyltransferase</keyword>
<dbReference type="EMBL" id="BQNB010016563">
    <property type="protein sequence ID" value="GJT53182.1"/>
    <property type="molecule type" value="Genomic_DNA"/>
</dbReference>
<dbReference type="PANTHER" id="PTHR24559:SF444">
    <property type="entry name" value="REVERSE TRANSCRIPTASE DOMAIN-CONTAINING PROTEIN"/>
    <property type="match status" value="1"/>
</dbReference>
<dbReference type="InterPro" id="IPR000477">
    <property type="entry name" value="RT_dom"/>
</dbReference>
<dbReference type="GO" id="GO:0003964">
    <property type="term" value="F:RNA-directed DNA polymerase activity"/>
    <property type="evidence" value="ECO:0007669"/>
    <property type="project" value="UniProtKB-KW"/>
</dbReference>
<dbReference type="Pfam" id="PF00078">
    <property type="entry name" value="RVT_1"/>
    <property type="match status" value="1"/>
</dbReference>
<dbReference type="InterPro" id="IPR043502">
    <property type="entry name" value="DNA/RNA_pol_sf"/>
</dbReference>
<dbReference type="Gene3D" id="3.30.70.270">
    <property type="match status" value="1"/>
</dbReference>
<evidence type="ECO:0000313" key="2">
    <source>
        <dbReference type="EMBL" id="GJT53182.1"/>
    </source>
</evidence>